<name>A0AAP0JGG1_9MAGN</name>
<comment type="caution">
    <text evidence="9">The sequence shown here is derived from an EMBL/GenBank/DDBJ whole genome shotgun (WGS) entry which is preliminary data.</text>
</comment>
<organism evidence="9 10">
    <name type="scientific">Stephania cephalantha</name>
    <dbReference type="NCBI Taxonomy" id="152367"/>
    <lineage>
        <taxon>Eukaryota</taxon>
        <taxon>Viridiplantae</taxon>
        <taxon>Streptophyta</taxon>
        <taxon>Embryophyta</taxon>
        <taxon>Tracheophyta</taxon>
        <taxon>Spermatophyta</taxon>
        <taxon>Magnoliopsida</taxon>
        <taxon>Ranunculales</taxon>
        <taxon>Menispermaceae</taxon>
        <taxon>Menispermoideae</taxon>
        <taxon>Cissampelideae</taxon>
        <taxon>Stephania</taxon>
    </lineage>
</organism>
<evidence type="ECO:0000313" key="9">
    <source>
        <dbReference type="EMBL" id="KAK9133444.1"/>
    </source>
</evidence>
<dbReference type="AlphaFoldDB" id="A0AAP0JGG1"/>
<evidence type="ECO:0000256" key="5">
    <source>
        <dbReference type="ARBA" id="ARBA00061708"/>
    </source>
</evidence>
<evidence type="ECO:0000259" key="8">
    <source>
        <dbReference type="PROSITE" id="PS50102"/>
    </source>
</evidence>
<evidence type="ECO:0000256" key="3">
    <source>
        <dbReference type="ARBA" id="ARBA00022884"/>
    </source>
</evidence>
<dbReference type="GO" id="GO:0003729">
    <property type="term" value="F:mRNA binding"/>
    <property type="evidence" value="ECO:0007669"/>
    <property type="project" value="InterPro"/>
</dbReference>
<dbReference type="CDD" id="cd12344">
    <property type="entry name" value="RRM1_SECp43_like"/>
    <property type="match status" value="1"/>
</dbReference>
<evidence type="ECO:0000313" key="10">
    <source>
        <dbReference type="Proteomes" id="UP001419268"/>
    </source>
</evidence>
<dbReference type="SUPFAM" id="SSF54928">
    <property type="entry name" value="RNA-binding domain, RBD"/>
    <property type="match status" value="2"/>
</dbReference>
<comment type="similarity">
    <text evidence="5">Belongs to the polyadenylate-binding RBP45 family.</text>
</comment>
<dbReference type="FunFam" id="3.30.70.330:FF:000236">
    <property type="entry name" value="Polyadenylate-binding protein RBP45C"/>
    <property type="match status" value="1"/>
</dbReference>
<dbReference type="PANTHER" id="PTHR47640">
    <property type="entry name" value="TRNA SELENOCYSTEINE 1-ASSOCIATED PROTEIN 1-RELATED-RELATED"/>
    <property type="match status" value="1"/>
</dbReference>
<evidence type="ECO:0000256" key="6">
    <source>
        <dbReference type="PROSITE-ProRule" id="PRU00176"/>
    </source>
</evidence>
<sequence length="297" mass="33245">MMQPGATGGVPPQMDQAPQPPQQQQQQPQPWMMMPPQAPPPMWNQQAPPPQQQTQVPSQPSQMPQAPAQYAVAQPQSADEIRTLWIGDLQYWMEESYILNCFSQTGEVVSAKVIRNKQTGQSENYGFVEFVSRAAAERALQTYNGNLMPSVEQNFRLNWASLGSGERRDDTPDYTIFVGDLASDVTDYMLQETFRGHYTSVKGAKVVTDRMTGRSKGYGFVRFGEESEQLRAMSEMNGMFCSTRPMRVGPATTKKNAGTQQPQQQYSKGTCLSCACDSYSMVCYGFRDHGLLFDDLI</sequence>
<dbReference type="SMART" id="SM00360">
    <property type="entry name" value="RRM"/>
    <property type="match status" value="2"/>
</dbReference>
<dbReference type="Gene3D" id="3.30.70.330">
    <property type="match status" value="2"/>
</dbReference>
<evidence type="ECO:0000256" key="2">
    <source>
        <dbReference type="ARBA" id="ARBA00022737"/>
    </source>
</evidence>
<dbReference type="EMBL" id="JBBNAG010000005">
    <property type="protein sequence ID" value="KAK9133444.1"/>
    <property type="molecule type" value="Genomic_DNA"/>
</dbReference>
<evidence type="ECO:0000256" key="1">
    <source>
        <dbReference type="ARBA" id="ARBA00004123"/>
    </source>
</evidence>
<dbReference type="InterPro" id="IPR035979">
    <property type="entry name" value="RBD_domain_sf"/>
</dbReference>
<feature type="compositionally biased region" description="Pro residues" evidence="7">
    <location>
        <begin position="36"/>
        <end position="51"/>
    </location>
</feature>
<dbReference type="Proteomes" id="UP001419268">
    <property type="component" value="Unassembled WGS sequence"/>
</dbReference>
<dbReference type="FunFam" id="3.30.70.330:FF:000103">
    <property type="entry name" value="Polyadenylate-binding protein RBP47B"/>
    <property type="match status" value="1"/>
</dbReference>
<feature type="compositionally biased region" description="Low complexity" evidence="7">
    <location>
        <begin position="11"/>
        <end position="35"/>
    </location>
</feature>
<gene>
    <name evidence="9" type="ORF">Scep_012972</name>
</gene>
<dbReference type="InterPro" id="IPR000504">
    <property type="entry name" value="RRM_dom"/>
</dbReference>
<dbReference type="PROSITE" id="PS50102">
    <property type="entry name" value="RRM"/>
    <property type="match status" value="2"/>
</dbReference>
<dbReference type="PANTHER" id="PTHR47640:SF48">
    <property type="entry name" value="POLYADENYLATE-BINDING PROTEIN RBP45B"/>
    <property type="match status" value="1"/>
</dbReference>
<reference evidence="9 10" key="1">
    <citation type="submission" date="2024-01" db="EMBL/GenBank/DDBJ databases">
        <title>Genome assemblies of Stephania.</title>
        <authorList>
            <person name="Yang L."/>
        </authorList>
    </citation>
    <scope>NUCLEOTIDE SEQUENCE [LARGE SCALE GENOMIC DNA]</scope>
    <source>
        <strain evidence="9">JXDWG</strain>
        <tissue evidence="9">Leaf</tissue>
    </source>
</reference>
<dbReference type="CDD" id="cd12345">
    <property type="entry name" value="RRM2_SECp43_like"/>
    <property type="match status" value="1"/>
</dbReference>
<evidence type="ECO:0000256" key="4">
    <source>
        <dbReference type="ARBA" id="ARBA00023242"/>
    </source>
</evidence>
<feature type="compositionally biased region" description="Low complexity" evidence="7">
    <location>
        <begin position="52"/>
        <end position="66"/>
    </location>
</feature>
<accession>A0AAP0JGG1</accession>
<comment type="subcellular location">
    <subcellularLocation>
        <location evidence="1">Nucleus</location>
    </subcellularLocation>
</comment>
<proteinExistence type="inferred from homology"/>
<protein>
    <recommendedName>
        <fullName evidence="8">RRM domain-containing protein</fullName>
    </recommendedName>
</protein>
<keyword evidence="2" id="KW-0677">Repeat</keyword>
<keyword evidence="3 6" id="KW-0694">RNA-binding</keyword>
<feature type="domain" description="RRM" evidence="8">
    <location>
        <begin position="82"/>
        <end position="162"/>
    </location>
</feature>
<dbReference type="Pfam" id="PF00076">
    <property type="entry name" value="RRM_1"/>
    <property type="match status" value="2"/>
</dbReference>
<dbReference type="GO" id="GO:0005829">
    <property type="term" value="C:cytosol"/>
    <property type="evidence" value="ECO:0007669"/>
    <property type="project" value="TreeGrafter"/>
</dbReference>
<feature type="region of interest" description="Disordered" evidence="7">
    <location>
        <begin position="1"/>
        <end position="66"/>
    </location>
</feature>
<dbReference type="InterPro" id="IPR050825">
    <property type="entry name" value="RBM42_RBP45_47-like"/>
</dbReference>
<evidence type="ECO:0000256" key="7">
    <source>
        <dbReference type="SAM" id="MobiDB-lite"/>
    </source>
</evidence>
<dbReference type="InterPro" id="IPR012677">
    <property type="entry name" value="Nucleotide-bd_a/b_plait_sf"/>
</dbReference>
<keyword evidence="10" id="KW-1185">Reference proteome</keyword>
<dbReference type="GO" id="GO:0005634">
    <property type="term" value="C:nucleus"/>
    <property type="evidence" value="ECO:0007669"/>
    <property type="project" value="UniProtKB-SubCell"/>
</dbReference>
<feature type="domain" description="RRM" evidence="8">
    <location>
        <begin position="174"/>
        <end position="253"/>
    </location>
</feature>
<keyword evidence="4" id="KW-0539">Nucleus</keyword>